<keyword evidence="1" id="KW-1133">Transmembrane helix</keyword>
<sequence length="161" mass="18962">MPHQENQCKLFNTTEDQYGDLYKTHIIEQYKLYVEMMDRVSQRRMTANTFFITTNSALLTLFSLFKSTVCNWGILISAVGIIITLSWYYIINSYKQLNTGKFKVIHDLETCLPMSLYHYEWKILEEGKNQEKYWPLSHVECYVPIAFGIIYLVLFVVGMGQ</sequence>
<name>A0A3G1KW75_FORW1</name>
<evidence type="ECO:0000313" key="2">
    <source>
        <dbReference type="EMBL" id="ATW26724.1"/>
    </source>
</evidence>
<feature type="transmembrane region" description="Helical" evidence="1">
    <location>
        <begin position="71"/>
        <end position="91"/>
    </location>
</feature>
<dbReference type="AlphaFoldDB" id="A0A3G1KW75"/>
<keyword evidence="1" id="KW-0472">Membrane</keyword>
<dbReference type="RefSeq" id="WP_148136043.1">
    <property type="nucleotide sequence ID" value="NZ_CP017634.1"/>
</dbReference>
<proteinExistence type="predicted"/>
<evidence type="ECO:0000256" key="1">
    <source>
        <dbReference type="SAM" id="Phobius"/>
    </source>
</evidence>
<reference evidence="2 3" key="1">
    <citation type="submission" date="2016-10" db="EMBL/GenBank/DDBJ databases">
        <title>Complete Genome Sequence of Peptococcaceae strain DCMF.</title>
        <authorList>
            <person name="Edwards R.J."/>
            <person name="Holland S.I."/>
            <person name="Deshpande N.P."/>
            <person name="Wong Y.K."/>
            <person name="Ertan H."/>
            <person name="Manefield M."/>
            <person name="Russell T.L."/>
            <person name="Lee M.J."/>
        </authorList>
    </citation>
    <scope>NUCLEOTIDE SEQUENCE [LARGE SCALE GENOMIC DNA]</scope>
    <source>
        <strain evidence="2 3">DCMF</strain>
    </source>
</reference>
<accession>A0A3G1KW75</accession>
<dbReference type="KEGG" id="fwa:DCMF_19910"/>
<keyword evidence="1" id="KW-0812">Transmembrane</keyword>
<gene>
    <name evidence="2" type="ORF">DCMF_19910</name>
</gene>
<dbReference type="InterPro" id="IPR056918">
    <property type="entry name" value="8xMP"/>
</dbReference>
<feature type="transmembrane region" description="Helical" evidence="1">
    <location>
        <begin position="45"/>
        <end position="65"/>
    </location>
</feature>
<feature type="transmembrane region" description="Helical" evidence="1">
    <location>
        <begin position="141"/>
        <end position="160"/>
    </location>
</feature>
<protein>
    <recommendedName>
        <fullName evidence="4">Small integral membrane protein</fullName>
    </recommendedName>
</protein>
<dbReference type="Proteomes" id="UP000323521">
    <property type="component" value="Chromosome"/>
</dbReference>
<organism evidence="2 3">
    <name type="scientific">Formimonas warabiya</name>
    <dbReference type="NCBI Taxonomy" id="1761012"/>
    <lineage>
        <taxon>Bacteria</taxon>
        <taxon>Bacillati</taxon>
        <taxon>Bacillota</taxon>
        <taxon>Clostridia</taxon>
        <taxon>Eubacteriales</taxon>
        <taxon>Peptococcaceae</taxon>
        <taxon>Candidatus Formimonas</taxon>
    </lineage>
</organism>
<dbReference type="Pfam" id="PF24838">
    <property type="entry name" value="8xMP"/>
    <property type="match status" value="1"/>
</dbReference>
<dbReference type="OrthoDB" id="2048536at2"/>
<evidence type="ECO:0008006" key="4">
    <source>
        <dbReference type="Google" id="ProtNLM"/>
    </source>
</evidence>
<keyword evidence="3" id="KW-1185">Reference proteome</keyword>
<evidence type="ECO:0000313" key="3">
    <source>
        <dbReference type="Proteomes" id="UP000323521"/>
    </source>
</evidence>
<dbReference type="EMBL" id="CP017634">
    <property type="protein sequence ID" value="ATW26724.1"/>
    <property type="molecule type" value="Genomic_DNA"/>
</dbReference>